<dbReference type="Proteomes" id="UP001270362">
    <property type="component" value="Unassembled WGS sequence"/>
</dbReference>
<comment type="similarity">
    <text evidence="2">Belongs to the Ca(2+):cation antiporter (CaCA) (TC 2.A.19) family. SLC24A subfamily.</text>
</comment>
<keyword evidence="11" id="KW-1185">Reference proteome</keyword>
<evidence type="ECO:0000256" key="6">
    <source>
        <dbReference type="ARBA" id="ARBA00023136"/>
    </source>
</evidence>
<keyword evidence="3" id="KW-0050">Antiport</keyword>
<evidence type="ECO:0000313" key="11">
    <source>
        <dbReference type="Proteomes" id="UP001270362"/>
    </source>
</evidence>
<feature type="transmembrane region" description="Helical" evidence="8">
    <location>
        <begin position="241"/>
        <end position="264"/>
    </location>
</feature>
<evidence type="ECO:0000313" key="10">
    <source>
        <dbReference type="EMBL" id="KAK3683611.1"/>
    </source>
</evidence>
<comment type="caution">
    <text evidence="10">The sequence shown here is derived from an EMBL/GenBank/DDBJ whole genome shotgun (WGS) entry which is preliminary data.</text>
</comment>
<evidence type="ECO:0000256" key="8">
    <source>
        <dbReference type="SAM" id="Phobius"/>
    </source>
</evidence>
<proteinExistence type="inferred from homology"/>
<dbReference type="Pfam" id="PF01699">
    <property type="entry name" value="Na_Ca_ex"/>
    <property type="match status" value="1"/>
</dbReference>
<feature type="transmembrane region" description="Helical" evidence="8">
    <location>
        <begin position="12"/>
        <end position="31"/>
    </location>
</feature>
<dbReference type="InterPro" id="IPR004837">
    <property type="entry name" value="NaCa_Exmemb"/>
</dbReference>
<evidence type="ECO:0000256" key="5">
    <source>
        <dbReference type="ARBA" id="ARBA00022989"/>
    </source>
</evidence>
<evidence type="ECO:0000256" key="4">
    <source>
        <dbReference type="ARBA" id="ARBA00022692"/>
    </source>
</evidence>
<comment type="subcellular location">
    <subcellularLocation>
        <location evidence="1">Membrane</location>
        <topology evidence="1">Multi-pass membrane protein</topology>
    </subcellularLocation>
</comment>
<feature type="transmembrane region" description="Helical" evidence="8">
    <location>
        <begin position="271"/>
        <end position="289"/>
    </location>
</feature>
<evidence type="ECO:0000256" key="2">
    <source>
        <dbReference type="ARBA" id="ARBA00005364"/>
    </source>
</evidence>
<evidence type="ECO:0000259" key="9">
    <source>
        <dbReference type="Pfam" id="PF01699"/>
    </source>
</evidence>
<keyword evidence="6 8" id="KW-0472">Membrane</keyword>
<feature type="transmembrane region" description="Helical" evidence="8">
    <location>
        <begin position="149"/>
        <end position="167"/>
    </location>
</feature>
<protein>
    <submittedName>
        <fullName evidence="10">Sodium/calcium exchanger protein-domain-containing protein</fullName>
    </submittedName>
</protein>
<name>A0AAE0X2N3_9PEZI</name>
<reference evidence="10" key="1">
    <citation type="journal article" date="2023" name="Mol. Phylogenet. Evol.">
        <title>Genome-scale phylogeny and comparative genomics of the fungal order Sordariales.</title>
        <authorList>
            <person name="Hensen N."/>
            <person name="Bonometti L."/>
            <person name="Westerberg I."/>
            <person name="Brannstrom I.O."/>
            <person name="Guillou S."/>
            <person name="Cros-Aarteil S."/>
            <person name="Calhoun S."/>
            <person name="Haridas S."/>
            <person name="Kuo A."/>
            <person name="Mondo S."/>
            <person name="Pangilinan J."/>
            <person name="Riley R."/>
            <person name="LaButti K."/>
            <person name="Andreopoulos B."/>
            <person name="Lipzen A."/>
            <person name="Chen C."/>
            <person name="Yan M."/>
            <person name="Daum C."/>
            <person name="Ng V."/>
            <person name="Clum A."/>
            <person name="Steindorff A."/>
            <person name="Ohm R.A."/>
            <person name="Martin F."/>
            <person name="Silar P."/>
            <person name="Natvig D.O."/>
            <person name="Lalanne C."/>
            <person name="Gautier V."/>
            <person name="Ament-Velasquez S.L."/>
            <person name="Kruys A."/>
            <person name="Hutchinson M.I."/>
            <person name="Powell A.J."/>
            <person name="Barry K."/>
            <person name="Miller A.N."/>
            <person name="Grigoriev I.V."/>
            <person name="Debuchy R."/>
            <person name="Gladieux P."/>
            <person name="Hiltunen Thoren M."/>
            <person name="Johannesson H."/>
        </authorList>
    </citation>
    <scope>NUCLEOTIDE SEQUENCE</scope>
    <source>
        <strain evidence="10">CBS 314.62</strain>
    </source>
</reference>
<feature type="transmembrane region" description="Helical" evidence="8">
    <location>
        <begin position="37"/>
        <end position="59"/>
    </location>
</feature>
<organism evidence="10 11">
    <name type="scientific">Podospora appendiculata</name>
    <dbReference type="NCBI Taxonomy" id="314037"/>
    <lineage>
        <taxon>Eukaryota</taxon>
        <taxon>Fungi</taxon>
        <taxon>Dikarya</taxon>
        <taxon>Ascomycota</taxon>
        <taxon>Pezizomycotina</taxon>
        <taxon>Sordariomycetes</taxon>
        <taxon>Sordariomycetidae</taxon>
        <taxon>Sordariales</taxon>
        <taxon>Podosporaceae</taxon>
        <taxon>Podospora</taxon>
    </lineage>
</organism>
<keyword evidence="4 8" id="KW-0812">Transmembrane</keyword>
<dbReference type="EMBL" id="JAULSO010000004">
    <property type="protein sequence ID" value="KAK3683611.1"/>
    <property type="molecule type" value="Genomic_DNA"/>
</dbReference>
<dbReference type="GO" id="GO:0005886">
    <property type="term" value="C:plasma membrane"/>
    <property type="evidence" value="ECO:0007669"/>
    <property type="project" value="TreeGrafter"/>
</dbReference>
<dbReference type="PANTHER" id="PTHR10846">
    <property type="entry name" value="SODIUM/POTASSIUM/CALCIUM EXCHANGER"/>
    <property type="match status" value="1"/>
</dbReference>
<sequence length="297" mass="31776">MKNVEFDRSSKIYTTVLLALTTVYLLLLTTLQPAIKWLAGSLLIVAFVVYVGSVATLIYRGTLTAPEDDSDSDSDSDSDGDVSDDSSDSGASEMDGPVDEEQGGGGWRASSDKGHKLGLLKTSKKSTATKKPKVFRPNKKQPKTMRYHLFRLLMGLAALLVSSYIIAHSASTIGNELALSGTVVGTTILSLATTLPEKFVAIIGGVRHQPGIMVANTVGSNIFLVTLCGGVLFLWGDASQLQVGFSVFEALIMWLSAVVIFGIVMVGGKRWMGGVMLSFYIGFLVVEIMNGHKVDDD</sequence>
<accession>A0AAE0X2N3</accession>
<dbReference type="InterPro" id="IPR004481">
    <property type="entry name" value="K/Na/Ca-exchanger"/>
</dbReference>
<feature type="transmembrane region" description="Helical" evidence="8">
    <location>
        <begin position="213"/>
        <end position="235"/>
    </location>
</feature>
<keyword evidence="3" id="KW-0813">Transport</keyword>
<dbReference type="GO" id="GO:0005262">
    <property type="term" value="F:calcium channel activity"/>
    <property type="evidence" value="ECO:0007669"/>
    <property type="project" value="TreeGrafter"/>
</dbReference>
<dbReference type="AlphaFoldDB" id="A0AAE0X2N3"/>
<evidence type="ECO:0000256" key="7">
    <source>
        <dbReference type="SAM" id="MobiDB-lite"/>
    </source>
</evidence>
<dbReference type="GO" id="GO:0006874">
    <property type="term" value="P:intracellular calcium ion homeostasis"/>
    <property type="evidence" value="ECO:0007669"/>
    <property type="project" value="TreeGrafter"/>
</dbReference>
<dbReference type="Gene3D" id="1.20.1420.30">
    <property type="entry name" value="NCX, central ion-binding region"/>
    <property type="match status" value="1"/>
</dbReference>
<gene>
    <name evidence="10" type="ORF">B0T22DRAFT_468373</name>
</gene>
<dbReference type="InterPro" id="IPR044880">
    <property type="entry name" value="NCX_ion-bd_dom_sf"/>
</dbReference>
<evidence type="ECO:0000256" key="3">
    <source>
        <dbReference type="ARBA" id="ARBA00022449"/>
    </source>
</evidence>
<feature type="region of interest" description="Disordered" evidence="7">
    <location>
        <begin position="66"/>
        <end position="114"/>
    </location>
</feature>
<reference evidence="10" key="2">
    <citation type="submission" date="2023-06" db="EMBL/GenBank/DDBJ databases">
        <authorList>
            <consortium name="Lawrence Berkeley National Laboratory"/>
            <person name="Haridas S."/>
            <person name="Hensen N."/>
            <person name="Bonometti L."/>
            <person name="Westerberg I."/>
            <person name="Brannstrom I.O."/>
            <person name="Guillou S."/>
            <person name="Cros-Aarteil S."/>
            <person name="Calhoun S."/>
            <person name="Kuo A."/>
            <person name="Mondo S."/>
            <person name="Pangilinan J."/>
            <person name="Riley R."/>
            <person name="Labutti K."/>
            <person name="Andreopoulos B."/>
            <person name="Lipzen A."/>
            <person name="Chen C."/>
            <person name="Yanf M."/>
            <person name="Daum C."/>
            <person name="Ng V."/>
            <person name="Clum A."/>
            <person name="Steindorff A."/>
            <person name="Ohm R."/>
            <person name="Martin F."/>
            <person name="Silar P."/>
            <person name="Natvig D."/>
            <person name="Lalanne C."/>
            <person name="Gautier V."/>
            <person name="Ament-Velasquez S.L."/>
            <person name="Kruys A."/>
            <person name="Hutchinson M.I."/>
            <person name="Powell A.J."/>
            <person name="Barry K."/>
            <person name="Miller A.N."/>
            <person name="Grigoriev I.V."/>
            <person name="Debuchy R."/>
            <person name="Gladieux P."/>
            <person name="Thoren M.H."/>
            <person name="Johannesson H."/>
        </authorList>
    </citation>
    <scope>NUCLEOTIDE SEQUENCE</scope>
    <source>
        <strain evidence="10">CBS 314.62</strain>
    </source>
</reference>
<dbReference type="GO" id="GO:0008273">
    <property type="term" value="F:calcium, potassium:sodium antiporter activity"/>
    <property type="evidence" value="ECO:0007669"/>
    <property type="project" value="TreeGrafter"/>
</dbReference>
<feature type="compositionally biased region" description="Acidic residues" evidence="7">
    <location>
        <begin position="66"/>
        <end position="87"/>
    </location>
</feature>
<feature type="domain" description="Sodium/calcium exchanger membrane region" evidence="9">
    <location>
        <begin position="149"/>
        <end position="288"/>
    </location>
</feature>
<keyword evidence="5 8" id="KW-1133">Transmembrane helix</keyword>
<dbReference type="PANTHER" id="PTHR10846:SF8">
    <property type="entry name" value="INNER MEMBRANE PROTEIN YRBG"/>
    <property type="match status" value="1"/>
</dbReference>
<evidence type="ECO:0000256" key="1">
    <source>
        <dbReference type="ARBA" id="ARBA00004141"/>
    </source>
</evidence>